<dbReference type="InterPro" id="IPR007527">
    <property type="entry name" value="Znf_SWIM"/>
</dbReference>
<dbReference type="AlphaFoldDB" id="A0A841AHD3"/>
<dbReference type="PROSITE" id="PS50966">
    <property type="entry name" value="ZF_SWIM"/>
    <property type="match status" value="1"/>
</dbReference>
<dbReference type="PANTHER" id="PTHR38133:SF1">
    <property type="entry name" value="SLR1429 PROTEIN"/>
    <property type="match status" value="1"/>
</dbReference>
<keyword evidence="1" id="KW-0479">Metal-binding</keyword>
<keyword evidence="1" id="KW-0862">Zinc</keyword>
<evidence type="ECO:0000256" key="1">
    <source>
        <dbReference type="PROSITE-ProRule" id="PRU00325"/>
    </source>
</evidence>
<comment type="caution">
    <text evidence="4">The sequence shown here is derived from an EMBL/GenBank/DDBJ whole genome shotgun (WGS) entry which is preliminary data.</text>
</comment>
<reference evidence="4 5" key="1">
    <citation type="submission" date="2020-08" db="EMBL/GenBank/DDBJ databases">
        <title>Sequencing the genomes of 1000 actinobacteria strains.</title>
        <authorList>
            <person name="Klenk H.-P."/>
        </authorList>
    </citation>
    <scope>NUCLEOTIDE SEQUENCE [LARGE SCALE GENOMIC DNA]</scope>
    <source>
        <strain evidence="4 5">DSM 28796</strain>
    </source>
</reference>
<keyword evidence="5" id="KW-1185">Reference proteome</keyword>
<dbReference type="RefSeq" id="WP_184325958.1">
    <property type="nucleotide sequence ID" value="NZ_JACHLZ010000001.1"/>
</dbReference>
<evidence type="ECO:0000256" key="2">
    <source>
        <dbReference type="SAM" id="MobiDB-lite"/>
    </source>
</evidence>
<dbReference type="Proteomes" id="UP000588158">
    <property type="component" value="Unassembled WGS sequence"/>
</dbReference>
<evidence type="ECO:0000313" key="5">
    <source>
        <dbReference type="Proteomes" id="UP000588158"/>
    </source>
</evidence>
<feature type="domain" description="SWIM-type" evidence="3">
    <location>
        <begin position="115"/>
        <end position="151"/>
    </location>
</feature>
<evidence type="ECO:0000313" key="4">
    <source>
        <dbReference type="EMBL" id="MBB5832672.1"/>
    </source>
</evidence>
<organism evidence="4 5">
    <name type="scientific">Brachybacterium aquaticum</name>
    <dbReference type="NCBI Taxonomy" id="1432564"/>
    <lineage>
        <taxon>Bacteria</taxon>
        <taxon>Bacillati</taxon>
        <taxon>Actinomycetota</taxon>
        <taxon>Actinomycetes</taxon>
        <taxon>Micrococcales</taxon>
        <taxon>Dermabacteraceae</taxon>
        <taxon>Brachybacterium</taxon>
    </lineage>
</organism>
<protein>
    <recommendedName>
        <fullName evidence="3">SWIM-type domain-containing protein</fullName>
    </recommendedName>
</protein>
<dbReference type="GO" id="GO:0008270">
    <property type="term" value="F:zinc ion binding"/>
    <property type="evidence" value="ECO:0007669"/>
    <property type="project" value="UniProtKB-KW"/>
</dbReference>
<keyword evidence="1" id="KW-0863">Zinc-finger</keyword>
<gene>
    <name evidence="4" type="ORF">HNR70_002485</name>
</gene>
<sequence length="270" mass="28065">MSIQLVSRRGPIGKGWHAVALREAAERLLGAGRASRGRADARAGRVQWFEVEAGAARAEVEDPDGSLHQARFELPAYREGDRADFLRVARAHPELPTLLAGGEYPQRIEAELAPSEVSLLPRSASELSHDCSCLDWPGPCRHVSALVYVLVEAVDTHPVHLLTMRGLTLEDLVAPPAPPSAAVGDVSGAGSTDGTSPGDGPGGPDGGSADGDASADESSDGESPTEGAAPSGAPGPAPYDPRHTDPARLADAVGEDIARIIADFYHQGRS</sequence>
<feature type="region of interest" description="Disordered" evidence="2">
    <location>
        <begin position="178"/>
        <end position="251"/>
    </location>
</feature>
<name>A0A841AHD3_9MICO</name>
<proteinExistence type="predicted"/>
<dbReference type="PANTHER" id="PTHR38133">
    <property type="entry name" value="SLR1429 PROTEIN"/>
    <property type="match status" value="1"/>
</dbReference>
<feature type="compositionally biased region" description="Gly residues" evidence="2">
    <location>
        <begin position="197"/>
        <end position="209"/>
    </location>
</feature>
<feature type="compositionally biased region" description="Low complexity" evidence="2">
    <location>
        <begin position="221"/>
        <end position="232"/>
    </location>
</feature>
<dbReference type="EMBL" id="JACHLZ010000001">
    <property type="protein sequence ID" value="MBB5832672.1"/>
    <property type="molecule type" value="Genomic_DNA"/>
</dbReference>
<evidence type="ECO:0000259" key="3">
    <source>
        <dbReference type="PROSITE" id="PS50966"/>
    </source>
</evidence>
<accession>A0A841AHD3</accession>